<protein>
    <submittedName>
        <fullName evidence="1">Uncharacterized protein</fullName>
    </submittedName>
</protein>
<keyword evidence="2" id="KW-1185">Reference proteome</keyword>
<reference evidence="1 2" key="1">
    <citation type="journal article" date="2013" name="PLoS Genet.">
        <title>The genome and development-dependent transcriptomes of Pyronema confluens: a window into fungal evolution.</title>
        <authorList>
            <person name="Traeger S."/>
            <person name="Altegoer F."/>
            <person name="Freitag M."/>
            <person name="Gabaldon T."/>
            <person name="Kempken F."/>
            <person name="Kumar A."/>
            <person name="Marcet-Houben M."/>
            <person name="Poggeler S."/>
            <person name="Stajich J.E."/>
            <person name="Nowrousian M."/>
        </authorList>
    </citation>
    <scope>NUCLEOTIDE SEQUENCE [LARGE SCALE GENOMIC DNA]</scope>
    <source>
        <strain evidence="2">CBS 100304</strain>
        <tissue evidence="1">Vegetative mycelium</tissue>
    </source>
</reference>
<evidence type="ECO:0000313" key="2">
    <source>
        <dbReference type="Proteomes" id="UP000018144"/>
    </source>
</evidence>
<sequence length="24" mass="2683">MGSNYLGQVRHHESCCACIWTLSS</sequence>
<accession>U4LKH3</accession>
<dbReference type="EMBL" id="HF935391">
    <property type="protein sequence ID" value="CCX29860.1"/>
    <property type="molecule type" value="Genomic_DNA"/>
</dbReference>
<proteinExistence type="predicted"/>
<organism evidence="1 2">
    <name type="scientific">Pyronema omphalodes (strain CBS 100304)</name>
    <name type="common">Pyronema confluens</name>
    <dbReference type="NCBI Taxonomy" id="1076935"/>
    <lineage>
        <taxon>Eukaryota</taxon>
        <taxon>Fungi</taxon>
        <taxon>Dikarya</taxon>
        <taxon>Ascomycota</taxon>
        <taxon>Pezizomycotina</taxon>
        <taxon>Pezizomycetes</taxon>
        <taxon>Pezizales</taxon>
        <taxon>Pyronemataceae</taxon>
        <taxon>Pyronema</taxon>
    </lineage>
</organism>
<evidence type="ECO:0000313" key="1">
    <source>
        <dbReference type="EMBL" id="CCX29860.1"/>
    </source>
</evidence>
<name>U4LKH3_PYROM</name>
<dbReference type="Proteomes" id="UP000018144">
    <property type="component" value="Unassembled WGS sequence"/>
</dbReference>
<gene>
    <name evidence="1" type="ORF">PCON_07657</name>
</gene>
<dbReference type="AlphaFoldDB" id="U4LKH3"/>